<accession>A0A1S6QHN4</accession>
<keyword evidence="2" id="KW-0732">Signal</keyword>
<protein>
    <recommendedName>
        <fullName evidence="5">NEAT domain-containing protein</fullName>
    </recommendedName>
</protein>
<feature type="compositionally biased region" description="Polar residues" evidence="1">
    <location>
        <begin position="403"/>
        <end position="433"/>
    </location>
</feature>
<reference evidence="3 4" key="1">
    <citation type="journal article" date="2015" name="Genome Announc.">
        <title>Genome Sequence of Lactobacillus curieae CCTCC M 2011381T, a Novel Producer of Gamma-aminobutyric Acid.</title>
        <authorList>
            <person name="Wang Y."/>
            <person name="Wang Y."/>
            <person name="Lang C."/>
            <person name="Wei D."/>
            <person name="Xu P."/>
            <person name="Xie J."/>
        </authorList>
    </citation>
    <scope>NUCLEOTIDE SEQUENCE [LARGE SCALE GENOMIC DNA]</scope>
    <source>
        <strain evidence="3 4">CCTCC M 2011381</strain>
    </source>
</reference>
<feature type="compositionally biased region" description="Low complexity" evidence="1">
    <location>
        <begin position="181"/>
        <end position="202"/>
    </location>
</feature>
<gene>
    <name evidence="3" type="ORF">PL11_003820</name>
</gene>
<proteinExistence type="predicted"/>
<dbReference type="AlphaFoldDB" id="A0A1S6QHN4"/>
<feature type="compositionally biased region" description="Polar residues" evidence="1">
    <location>
        <begin position="332"/>
        <end position="342"/>
    </location>
</feature>
<name>A0A1S6QHN4_9LACO</name>
<dbReference type="Proteomes" id="UP000030361">
    <property type="component" value="Chromosome"/>
</dbReference>
<sequence length="485" mass="51709">MAFGVKKIRQLLALASAFVVFAPVVAQPVMLASADSVVAHADKKDRKVDLKKAVKATVKYSKEVPVLKVTVTPTKDNYFVKGDKLNFEFDKKNVNLKNMQASAAKSLPFKYHKGGNYKLELKFTKTVKNGKFIQAYAIPTKEKGGKTAIKATFNDQKLKIKNNVIKSVDMFKSTDDDSDSDSSFNSNDTTSQSSSVNSTESNAAAGNTSQTTPSKQATVTTFDPTSGTYTTAPSSDFFKQSPVQTSTTNNENYNGGASQTTYYQNSQPVNGNVANTGNYYVSGASASGTYDTQNTQGYNNYNSQQVNTVKTNNPSRNSTNNVDYQAPAAGGYQSNRVGSTKRTNTVKSTNKSVKKTTSQKENRTPAKKTPSKANQQSKPSTSKDSNATAQKPTASVPEAPTVNDDNNQQSNPTGNDNIASGTDEINGSQDTTTAGTSESSNVTSSTETTQTTSDQTNSTQQTVNSQQSSGSSANDAETVTTALAA</sequence>
<evidence type="ECO:0008006" key="5">
    <source>
        <dbReference type="Google" id="ProtNLM"/>
    </source>
</evidence>
<dbReference type="EMBL" id="CP018906">
    <property type="protein sequence ID" value="AQW21111.1"/>
    <property type="molecule type" value="Genomic_DNA"/>
</dbReference>
<evidence type="ECO:0000256" key="1">
    <source>
        <dbReference type="SAM" id="MobiDB-lite"/>
    </source>
</evidence>
<feature type="compositionally biased region" description="Polar residues" evidence="1">
    <location>
        <begin position="371"/>
        <end position="393"/>
    </location>
</feature>
<evidence type="ECO:0000313" key="3">
    <source>
        <dbReference type="EMBL" id="AQW21111.1"/>
    </source>
</evidence>
<organism evidence="3 4">
    <name type="scientific">Lentilactobacillus curieae</name>
    <dbReference type="NCBI Taxonomy" id="1138822"/>
    <lineage>
        <taxon>Bacteria</taxon>
        <taxon>Bacillati</taxon>
        <taxon>Bacillota</taxon>
        <taxon>Bacilli</taxon>
        <taxon>Lactobacillales</taxon>
        <taxon>Lactobacillaceae</taxon>
        <taxon>Lentilactobacillus</taxon>
    </lineage>
</organism>
<feature type="signal peptide" evidence="2">
    <location>
        <begin position="1"/>
        <end position="26"/>
    </location>
</feature>
<feature type="compositionally biased region" description="Low complexity" evidence="1">
    <location>
        <begin position="434"/>
        <end position="475"/>
    </location>
</feature>
<feature type="compositionally biased region" description="Polar residues" evidence="1">
    <location>
        <begin position="305"/>
        <end position="323"/>
    </location>
</feature>
<evidence type="ECO:0000256" key="2">
    <source>
        <dbReference type="SAM" id="SignalP"/>
    </source>
</evidence>
<dbReference type="RefSeq" id="WP_035166479.1">
    <property type="nucleotide sequence ID" value="NZ_CP018906.1"/>
</dbReference>
<feature type="chain" id="PRO_5039320502" description="NEAT domain-containing protein" evidence="2">
    <location>
        <begin position="27"/>
        <end position="485"/>
    </location>
</feature>
<keyword evidence="4" id="KW-1185">Reference proteome</keyword>
<dbReference type="OrthoDB" id="2330072at2"/>
<feature type="compositionally biased region" description="Polar residues" evidence="1">
    <location>
        <begin position="204"/>
        <end position="269"/>
    </location>
</feature>
<feature type="region of interest" description="Disordered" evidence="1">
    <location>
        <begin position="305"/>
        <end position="485"/>
    </location>
</feature>
<feature type="region of interest" description="Disordered" evidence="1">
    <location>
        <begin position="175"/>
        <end position="269"/>
    </location>
</feature>
<evidence type="ECO:0000313" key="4">
    <source>
        <dbReference type="Proteomes" id="UP000030361"/>
    </source>
</evidence>
<dbReference type="KEGG" id="lcu:PL11_003820"/>